<evidence type="ECO:0000313" key="8">
    <source>
        <dbReference type="EMBL" id="TKA73710.1"/>
    </source>
</evidence>
<dbReference type="PANTHER" id="PTHR43756:SF3">
    <property type="entry name" value="CHOLINE MONOOXYGENASE, CHLOROPLASTIC"/>
    <property type="match status" value="1"/>
</dbReference>
<proteinExistence type="inferred from homology"/>
<feature type="domain" description="Aromatic-ring-hydroxylating dioxygenase alpha subunit C-terminal" evidence="7">
    <location>
        <begin position="127"/>
        <end position="168"/>
    </location>
</feature>
<evidence type="ECO:0000259" key="7">
    <source>
        <dbReference type="Pfam" id="PF00848"/>
    </source>
</evidence>
<sequence length="336" mass="38129">MAPTPPRTLPASWYTSTPLHQLERRAVFFKSWYLLGPIIKFTPGSPVFYEFAGINLTVTATSSTTPNRQPKVEVVEDATGSPLPHHTTRTGLLFTTISPTAAPDFHTFFPGLEETLSAVDFTARPYRRSIAYEGHFNWKTMVDGYQECLHCQYTHPAFSVLYPPTFYAVKNHRNWSQHFADPEKPDDGLFLYLLPNCTLNVYGGGMSLFRVCPTEDPGTTRMEFDYFNVDEGEKFEEYYRFVRQVALEDYALCETAQYNLERGIYAEGVLNPVKENGVAYYQQRVLEMVLEQHQQDRQQARAREAKVAAAAISAIKHEPASHGNSIPNRTFVEASA</sequence>
<dbReference type="AlphaFoldDB" id="A0A4U0XAM0"/>
<organism evidence="8 9">
    <name type="scientific">Friedmanniomyces simplex</name>
    <dbReference type="NCBI Taxonomy" id="329884"/>
    <lineage>
        <taxon>Eukaryota</taxon>
        <taxon>Fungi</taxon>
        <taxon>Dikarya</taxon>
        <taxon>Ascomycota</taxon>
        <taxon>Pezizomycotina</taxon>
        <taxon>Dothideomycetes</taxon>
        <taxon>Dothideomycetidae</taxon>
        <taxon>Mycosphaerellales</taxon>
        <taxon>Teratosphaeriaceae</taxon>
        <taxon>Friedmanniomyces</taxon>
    </lineage>
</organism>
<dbReference type="PANTHER" id="PTHR43756">
    <property type="entry name" value="CHOLINE MONOOXYGENASE, CHLOROPLASTIC"/>
    <property type="match status" value="1"/>
</dbReference>
<dbReference type="UniPathway" id="UPA00529">
    <property type="reaction ID" value="UER00430"/>
</dbReference>
<dbReference type="GO" id="GO:0019133">
    <property type="term" value="F:choline monooxygenase activity"/>
    <property type="evidence" value="ECO:0007669"/>
    <property type="project" value="UniProtKB-EC"/>
</dbReference>
<evidence type="ECO:0000256" key="5">
    <source>
        <dbReference type="ARBA" id="ARBA00014931"/>
    </source>
</evidence>
<feature type="domain" description="Aromatic-ring-hydroxylating dioxygenase alpha subunit C-terminal" evidence="7">
    <location>
        <begin position="187"/>
        <end position="289"/>
    </location>
</feature>
<dbReference type="InterPro" id="IPR001663">
    <property type="entry name" value="Rng_hydr_dOase-A"/>
</dbReference>
<reference evidence="8 9" key="1">
    <citation type="submission" date="2017-03" db="EMBL/GenBank/DDBJ databases">
        <title>Genomes of endolithic fungi from Antarctica.</title>
        <authorList>
            <person name="Coleine C."/>
            <person name="Masonjones S."/>
            <person name="Stajich J.E."/>
        </authorList>
    </citation>
    <scope>NUCLEOTIDE SEQUENCE [LARGE SCALE GENOMIC DNA]</scope>
    <source>
        <strain evidence="8 9">CCFEE 5184</strain>
    </source>
</reference>
<dbReference type="InterPro" id="IPR036922">
    <property type="entry name" value="Rieske_2Fe-2S_sf"/>
</dbReference>
<evidence type="ECO:0000256" key="6">
    <source>
        <dbReference type="ARBA" id="ARBA00049097"/>
    </source>
</evidence>
<dbReference type="CDD" id="cd00680">
    <property type="entry name" value="RHO_alpha_C"/>
    <property type="match status" value="1"/>
</dbReference>
<dbReference type="OrthoDB" id="426882at2759"/>
<evidence type="ECO:0000256" key="4">
    <source>
        <dbReference type="ARBA" id="ARBA00012763"/>
    </source>
</evidence>
<evidence type="ECO:0000256" key="1">
    <source>
        <dbReference type="ARBA" id="ARBA00002149"/>
    </source>
</evidence>
<comment type="function">
    <text evidence="1">Catalyzes the first step of the osmoprotectant glycine betaine synthesis.</text>
</comment>
<dbReference type="SUPFAM" id="SSF50022">
    <property type="entry name" value="ISP domain"/>
    <property type="match status" value="1"/>
</dbReference>
<name>A0A4U0XAM0_9PEZI</name>
<dbReference type="Pfam" id="PF00848">
    <property type="entry name" value="Ring_hydroxyl_A"/>
    <property type="match status" value="2"/>
</dbReference>
<comment type="pathway">
    <text evidence="2">Amine and polyamine biosynthesis; betaine biosynthesis via choline pathway; betaine aldehyde from choline (monooxygenase route): step 1/1.</text>
</comment>
<dbReference type="GO" id="GO:0005506">
    <property type="term" value="F:iron ion binding"/>
    <property type="evidence" value="ECO:0007669"/>
    <property type="project" value="InterPro"/>
</dbReference>
<dbReference type="SUPFAM" id="SSF55961">
    <property type="entry name" value="Bet v1-like"/>
    <property type="match status" value="1"/>
</dbReference>
<dbReference type="GO" id="GO:0051537">
    <property type="term" value="F:2 iron, 2 sulfur cluster binding"/>
    <property type="evidence" value="ECO:0007669"/>
    <property type="project" value="InterPro"/>
</dbReference>
<evidence type="ECO:0000256" key="2">
    <source>
        <dbReference type="ARBA" id="ARBA00004866"/>
    </source>
</evidence>
<dbReference type="Proteomes" id="UP000309340">
    <property type="component" value="Unassembled WGS sequence"/>
</dbReference>
<evidence type="ECO:0000256" key="3">
    <source>
        <dbReference type="ARBA" id="ARBA00010848"/>
    </source>
</evidence>
<dbReference type="Gene3D" id="3.90.380.10">
    <property type="entry name" value="Naphthalene 1,2-dioxygenase Alpha Subunit, Chain A, domain 1"/>
    <property type="match status" value="2"/>
</dbReference>
<dbReference type="STRING" id="329884.A0A4U0XAM0"/>
<comment type="caution">
    <text evidence="8">The sequence shown here is derived from an EMBL/GenBank/DDBJ whole genome shotgun (WGS) entry which is preliminary data.</text>
</comment>
<protein>
    <recommendedName>
        <fullName evidence="5">Choline monooxygenase, chloroplastic</fullName>
        <ecNumber evidence="4">1.14.15.7</ecNumber>
    </recommendedName>
</protein>
<evidence type="ECO:0000313" key="9">
    <source>
        <dbReference type="Proteomes" id="UP000309340"/>
    </source>
</evidence>
<dbReference type="GO" id="GO:0019285">
    <property type="term" value="P:glycine betaine biosynthetic process from choline"/>
    <property type="evidence" value="ECO:0007669"/>
    <property type="project" value="UniProtKB-UniPathway"/>
</dbReference>
<dbReference type="InterPro" id="IPR015879">
    <property type="entry name" value="Ring_hydroxy_dOase_asu_C_dom"/>
</dbReference>
<gene>
    <name evidence="8" type="ORF">B0A55_05484</name>
</gene>
<keyword evidence="9" id="KW-1185">Reference proteome</keyword>
<dbReference type="EC" id="1.14.15.7" evidence="4"/>
<comment type="similarity">
    <text evidence="3">Belongs to the choline monooxygenase family.</text>
</comment>
<comment type="catalytic activity">
    <reaction evidence="6">
        <text>choline + 2 reduced [2Fe-2S]-[ferredoxin] + O2 + 2 H(+) = betaine aldehyde hydrate + 2 oxidized [2Fe-2S]-[ferredoxin] + H2O</text>
        <dbReference type="Rhea" id="RHEA:17769"/>
        <dbReference type="Rhea" id="RHEA-COMP:10000"/>
        <dbReference type="Rhea" id="RHEA-COMP:10001"/>
        <dbReference type="ChEBI" id="CHEBI:15354"/>
        <dbReference type="ChEBI" id="CHEBI:15377"/>
        <dbReference type="ChEBI" id="CHEBI:15378"/>
        <dbReference type="ChEBI" id="CHEBI:15379"/>
        <dbReference type="ChEBI" id="CHEBI:15870"/>
        <dbReference type="ChEBI" id="CHEBI:33737"/>
        <dbReference type="ChEBI" id="CHEBI:33738"/>
        <dbReference type="EC" id="1.14.15.7"/>
    </reaction>
</comment>
<accession>A0A4U0XAM0</accession>
<dbReference type="EMBL" id="NAJQ01000253">
    <property type="protein sequence ID" value="TKA73710.1"/>
    <property type="molecule type" value="Genomic_DNA"/>
</dbReference>